<organism evidence="1 2">
    <name type="scientific">Floricoccus tropicus</name>
    <dbReference type="NCBI Taxonomy" id="1859473"/>
    <lineage>
        <taxon>Bacteria</taxon>
        <taxon>Bacillati</taxon>
        <taxon>Bacillota</taxon>
        <taxon>Bacilli</taxon>
        <taxon>Lactobacillales</taxon>
        <taxon>Streptococcaceae</taxon>
        <taxon>Floricoccus</taxon>
    </lineage>
</organism>
<dbReference type="OrthoDB" id="1802755at2"/>
<sequence>MKTAQDYAESCLKPPKSFFDWCYYQIPTFIWANKNKKIVASDKKHIHTIKKRLTKNSRLSFFHKEKFFQIILCSSKRIEKQTYSICSFIEDGKQRLTNNLVSIQVLQSDECIFVSASNNGGYYFGKLDFGIYHPSITFYENGYEDKLIKKSELKYLQLKYISSDKLDHVYKYRDVIEYVEKIHARGLISDLYGNRVDMRRMTMKKLKSNKSFLKNSDVSSNEFLLKYEITSRGIKYVPGIGNYMQVSDLNKLPKNIGLLKLQNYLLKQEKQFQYYKDYRDLLEELGIETTSKNVIWPKNLERSHDEAVNSLNAIKDIERARSIEEKLKNEAELSKKILENRSHFEMTIGNYIFVLPKTPYDLINEGRCLMHCVGGRGYIEGHFKGSTSIVFIREKNKLDTPFFTMEYKDKVIQVRGMKNCDPSKELKKVVDKWVELVKEKNKQAKLHSAA</sequence>
<evidence type="ECO:0000313" key="2">
    <source>
        <dbReference type="Proteomes" id="UP000178622"/>
    </source>
</evidence>
<dbReference type="AlphaFoldDB" id="A0A1E8GMT4"/>
<reference evidence="2" key="1">
    <citation type="submission" date="2016-09" db="EMBL/GenBank/DDBJ databases">
        <title>Draft genome sequence of a novel species of the family Streptococcaceae isolated from flowers.</title>
        <authorList>
            <person name="Chuah L.-O."/>
            <person name="Yap K.-P."/>
            <person name="Thong K.L."/>
            <person name="Liong M.T."/>
            <person name="Ahmad R."/>
            <person name="Rusul G."/>
        </authorList>
    </citation>
    <scope>NUCLEOTIDE SEQUENCE [LARGE SCALE GENOMIC DNA]</scope>
    <source>
        <strain evidence="2">DF1</strain>
    </source>
</reference>
<dbReference type="EMBL" id="MKIR01000012">
    <property type="protein sequence ID" value="OFI49555.1"/>
    <property type="molecule type" value="Genomic_DNA"/>
</dbReference>
<evidence type="ECO:0000313" key="1">
    <source>
        <dbReference type="EMBL" id="OFI49555.1"/>
    </source>
</evidence>
<accession>A0A1E8GMT4</accession>
<gene>
    <name evidence="1" type="ORF">BG261_02960</name>
</gene>
<dbReference type="Proteomes" id="UP000178622">
    <property type="component" value="Unassembled WGS sequence"/>
</dbReference>
<dbReference type="Pfam" id="PF14284">
    <property type="entry name" value="PcfJ"/>
    <property type="match status" value="1"/>
</dbReference>
<dbReference type="STRING" id="1859473.BG261_02960"/>
<dbReference type="RefSeq" id="WP_070792072.1">
    <property type="nucleotide sequence ID" value="NZ_MKIR01000012.1"/>
</dbReference>
<keyword evidence="2" id="KW-1185">Reference proteome</keyword>
<evidence type="ECO:0008006" key="3">
    <source>
        <dbReference type="Google" id="ProtNLM"/>
    </source>
</evidence>
<protein>
    <recommendedName>
        <fullName evidence="3">PcfJ-like protein</fullName>
    </recommendedName>
</protein>
<proteinExistence type="predicted"/>
<comment type="caution">
    <text evidence="1">The sequence shown here is derived from an EMBL/GenBank/DDBJ whole genome shotgun (WGS) entry which is preliminary data.</text>
</comment>
<dbReference type="InterPro" id="IPR025586">
    <property type="entry name" value="PcfJ"/>
</dbReference>
<name>A0A1E8GMT4_9LACT</name>